<dbReference type="GO" id="GO:0098793">
    <property type="term" value="C:presynapse"/>
    <property type="evidence" value="ECO:0007669"/>
    <property type="project" value="GOC"/>
</dbReference>
<dbReference type="InterPro" id="IPR056741">
    <property type="entry name" value="BLTP1_M"/>
</dbReference>
<dbReference type="EMBL" id="UYRT01019118">
    <property type="protein sequence ID" value="VDK58232.1"/>
    <property type="molecule type" value="Genomic_DNA"/>
</dbReference>
<dbReference type="AlphaFoldDB" id="A0A3P6R5K0"/>
<dbReference type="Proteomes" id="UP000271098">
    <property type="component" value="Unassembled WGS sequence"/>
</dbReference>
<name>A0A3P6R5K0_9BILA</name>
<evidence type="ECO:0000313" key="3">
    <source>
        <dbReference type="Proteomes" id="UP000271098"/>
    </source>
</evidence>
<organism evidence="2 3">
    <name type="scientific">Gongylonema pulchrum</name>
    <dbReference type="NCBI Taxonomy" id="637853"/>
    <lineage>
        <taxon>Eukaryota</taxon>
        <taxon>Metazoa</taxon>
        <taxon>Ecdysozoa</taxon>
        <taxon>Nematoda</taxon>
        <taxon>Chromadorea</taxon>
        <taxon>Rhabditida</taxon>
        <taxon>Spirurina</taxon>
        <taxon>Spiruromorpha</taxon>
        <taxon>Spiruroidea</taxon>
        <taxon>Gongylonematidae</taxon>
        <taxon>Gongylonema</taxon>
    </lineage>
</organism>
<protein>
    <recommendedName>
        <fullName evidence="1">Bridge-like lipid transfer protein family member 1 middle region domain-containing protein</fullName>
    </recommendedName>
</protein>
<evidence type="ECO:0000259" key="1">
    <source>
        <dbReference type="Pfam" id="PF25039"/>
    </source>
</evidence>
<dbReference type="InterPro" id="IPR033616">
    <property type="entry name" value="BLTP1"/>
</dbReference>
<evidence type="ECO:0000313" key="2">
    <source>
        <dbReference type="EMBL" id="VDK58232.1"/>
    </source>
</evidence>
<dbReference type="PANTHER" id="PTHR31640">
    <property type="entry name" value="TRANSMEMBRANE PROTEIN KIAA1109"/>
    <property type="match status" value="1"/>
</dbReference>
<dbReference type="Pfam" id="PF25039">
    <property type="entry name" value="BLTP1_M"/>
    <property type="match status" value="1"/>
</dbReference>
<dbReference type="OrthoDB" id="10051416at2759"/>
<keyword evidence="3" id="KW-1185">Reference proteome</keyword>
<gene>
    <name evidence="2" type="ORF">GPUH_LOCUS7409</name>
</gene>
<feature type="domain" description="Bridge-like lipid transfer protein family member 1 middle region" evidence="1">
    <location>
        <begin position="8"/>
        <end position="100"/>
    </location>
</feature>
<proteinExistence type="predicted"/>
<dbReference type="GO" id="GO:0048488">
    <property type="term" value="P:synaptic vesicle endocytosis"/>
    <property type="evidence" value="ECO:0007669"/>
    <property type="project" value="TreeGrafter"/>
</dbReference>
<sequence>MQRRQAVMVVNFELVISSIELSAQLLPSLKAKYRLDYAHSSGKTGSESEFTGRIRSHVVHFTVLAPLDERRMSSLNSDTFTLVLPHISANGAYRMPEKIESVDKMEDENLQFREGGYIDVVLTIGKMEHVFTTDLLNQILFAEQCFRSELTSLLERILGDRAPRPPAAPSEHAHPAPDPFLFTITVSLTDSPLCLVAVKGSEFVYFLLFVRIT</sequence>
<reference evidence="2 3" key="1">
    <citation type="submission" date="2018-11" db="EMBL/GenBank/DDBJ databases">
        <authorList>
            <consortium name="Pathogen Informatics"/>
        </authorList>
    </citation>
    <scope>NUCLEOTIDE SEQUENCE [LARGE SCALE GENOMIC DNA]</scope>
</reference>
<dbReference type="PANTHER" id="PTHR31640:SF1">
    <property type="entry name" value="BRIDGE-LIKE LIPID TRANSFER PROTEIN FAMILY MEMBER 1"/>
    <property type="match status" value="1"/>
</dbReference>
<accession>A0A3P6R5K0</accession>